<protein>
    <submittedName>
        <fullName evidence="1">Uncharacterized protein</fullName>
    </submittedName>
</protein>
<dbReference type="InParanoid" id="A7SWP4"/>
<dbReference type="Proteomes" id="UP000001593">
    <property type="component" value="Unassembled WGS sequence"/>
</dbReference>
<evidence type="ECO:0000313" key="2">
    <source>
        <dbReference type="Proteomes" id="UP000001593"/>
    </source>
</evidence>
<sequence length="417" mass="47188">MVRQAALRTKGSGGPCGVDANGFRRILACKSFKQSATKLCDAIATMTKSLCTKYIPLDKGEGAGSLPDNSNLRHQYIQEFGALVYHWRQRDNFCRRNNARRPACYGHIRFKHATADPKFAGGIQYQKVDKWVGEVTKLAEFALSQPQACYAEYTFGLKHRYTYFLRTLPDIQDLLEPLENAISNVLIPAITDHRCNPLERDVLALPVRLGGLSMTNPCLEADIELSSSVKDTAPLVQQIVVQSHQLPDDSVVKPLQQAVKSERAEPVLQDITGEQLGRGSNTAPDTRLDIHARGFWEPQRAAFFDVRVCHPNAGSYRDLELHQIYRNRENEKKRLYSRRVLEVEQGTFTPLVFTSTGGMGKECLRFHSRLTELLAVKKGEQYSDTISWIRARVSFAVLRSVLERVKGKKLQIRFEEH</sequence>
<dbReference type="OMA" id="SHAIICR"/>
<dbReference type="PhylomeDB" id="A7SWP4"/>
<evidence type="ECO:0000313" key="1">
    <source>
        <dbReference type="EMBL" id="EDO31881.1"/>
    </source>
</evidence>
<keyword evidence="2" id="KW-1185">Reference proteome</keyword>
<dbReference type="EMBL" id="DS469864">
    <property type="protein sequence ID" value="EDO31881.1"/>
    <property type="molecule type" value="Genomic_DNA"/>
</dbReference>
<organism evidence="1 2">
    <name type="scientific">Nematostella vectensis</name>
    <name type="common">Starlet sea anemone</name>
    <dbReference type="NCBI Taxonomy" id="45351"/>
    <lineage>
        <taxon>Eukaryota</taxon>
        <taxon>Metazoa</taxon>
        <taxon>Cnidaria</taxon>
        <taxon>Anthozoa</taxon>
        <taxon>Hexacorallia</taxon>
        <taxon>Actiniaria</taxon>
        <taxon>Edwardsiidae</taxon>
        <taxon>Nematostella</taxon>
    </lineage>
</organism>
<proteinExistence type="predicted"/>
<gene>
    <name evidence="1" type="ORF">NEMVEDRAFT_v1g247836</name>
</gene>
<dbReference type="AlphaFoldDB" id="A7SWP4"/>
<dbReference type="HOGENOM" id="CLU_659384_0_0_1"/>
<dbReference type="STRING" id="45351.A7SWP4"/>
<reference evidence="1 2" key="1">
    <citation type="journal article" date="2007" name="Science">
        <title>Sea anemone genome reveals ancestral eumetazoan gene repertoire and genomic organization.</title>
        <authorList>
            <person name="Putnam N.H."/>
            <person name="Srivastava M."/>
            <person name="Hellsten U."/>
            <person name="Dirks B."/>
            <person name="Chapman J."/>
            <person name="Salamov A."/>
            <person name="Terry A."/>
            <person name="Shapiro H."/>
            <person name="Lindquist E."/>
            <person name="Kapitonov V.V."/>
            <person name="Jurka J."/>
            <person name="Genikhovich G."/>
            <person name="Grigoriev I.V."/>
            <person name="Lucas S.M."/>
            <person name="Steele R.E."/>
            <person name="Finnerty J.R."/>
            <person name="Technau U."/>
            <person name="Martindale M.Q."/>
            <person name="Rokhsar D.S."/>
        </authorList>
    </citation>
    <scope>NUCLEOTIDE SEQUENCE [LARGE SCALE GENOMIC DNA]</scope>
    <source>
        <strain evidence="2">CH2 X CH6</strain>
    </source>
</reference>
<name>A7SWP4_NEMVE</name>
<accession>A7SWP4</accession>